<evidence type="ECO:0000313" key="5">
    <source>
        <dbReference type="Proteomes" id="UP001500552"/>
    </source>
</evidence>
<dbReference type="SUPFAM" id="SSF52266">
    <property type="entry name" value="SGNH hydrolase"/>
    <property type="match status" value="1"/>
</dbReference>
<name>A0ABP8LYF7_9BACT</name>
<organism evidence="4 5">
    <name type="scientific">Pontibacter saemangeumensis</name>
    <dbReference type="NCBI Taxonomy" id="1084525"/>
    <lineage>
        <taxon>Bacteria</taxon>
        <taxon>Pseudomonadati</taxon>
        <taxon>Bacteroidota</taxon>
        <taxon>Cytophagia</taxon>
        <taxon>Cytophagales</taxon>
        <taxon>Hymenobacteraceae</taxon>
        <taxon>Pontibacter</taxon>
    </lineage>
</organism>
<feature type="signal peptide" evidence="2">
    <location>
        <begin position="1"/>
        <end position="21"/>
    </location>
</feature>
<dbReference type="Pfam" id="PF03629">
    <property type="entry name" value="SASA"/>
    <property type="match status" value="1"/>
</dbReference>
<dbReference type="EMBL" id="BAABHC010000016">
    <property type="protein sequence ID" value="GAA4438674.1"/>
    <property type="molecule type" value="Genomic_DNA"/>
</dbReference>
<evidence type="ECO:0000259" key="3">
    <source>
        <dbReference type="Pfam" id="PF03629"/>
    </source>
</evidence>
<accession>A0ABP8LYF7</accession>
<gene>
    <name evidence="4" type="ORF">GCM10023188_34380</name>
</gene>
<dbReference type="RefSeq" id="WP_345160777.1">
    <property type="nucleotide sequence ID" value="NZ_BAABHC010000016.1"/>
</dbReference>
<dbReference type="Gene3D" id="3.40.50.1110">
    <property type="entry name" value="SGNH hydrolase"/>
    <property type="match status" value="1"/>
</dbReference>
<dbReference type="InterPro" id="IPR013783">
    <property type="entry name" value="Ig-like_fold"/>
</dbReference>
<reference evidence="5" key="1">
    <citation type="journal article" date="2019" name="Int. J. Syst. Evol. Microbiol.">
        <title>The Global Catalogue of Microorganisms (GCM) 10K type strain sequencing project: providing services to taxonomists for standard genome sequencing and annotation.</title>
        <authorList>
            <consortium name="The Broad Institute Genomics Platform"/>
            <consortium name="The Broad Institute Genome Sequencing Center for Infectious Disease"/>
            <person name="Wu L."/>
            <person name="Ma J."/>
        </authorList>
    </citation>
    <scope>NUCLEOTIDE SEQUENCE [LARGE SCALE GENOMIC DNA]</scope>
    <source>
        <strain evidence="5">JCM 17926</strain>
    </source>
</reference>
<evidence type="ECO:0000256" key="1">
    <source>
        <dbReference type="ARBA" id="ARBA00022801"/>
    </source>
</evidence>
<dbReference type="PANTHER" id="PTHR22901:SF0">
    <property type="entry name" value="SIALATE O-ACETYLESTERASE"/>
    <property type="match status" value="1"/>
</dbReference>
<dbReference type="InterPro" id="IPR036514">
    <property type="entry name" value="SGNH_hydro_sf"/>
</dbReference>
<sequence>MKKSLVFFLVAITLSLSNAWAVSVPSIFGSHMVLQQNAEVTVWGSAKPGEEVTVTGSWDNKPVTTKGSNLAKWSVKLNTPAAGGPYTVTIKGHNTITLEDVLTGEVWLCSGQSNMEWSAAAGIDHAEQEVPKATYPEIRFFSVGHQTADGPQLDVQGEWVVCTPETMKHFSAIGYFFGRELYQALDVPVGLINSSWGGTPAEVWVSPETVDKDPVLQKAAAAQKEVPYGPVQPGKAYNAMIAPLTPYKIAGALWYQGESNTNAPEAYATMLPALINNWRSDWGYEFPFYYVQIAPYKDYGPQAGAVLRDAQRRSLRVPNTGMVVVSDIGDNDDIHPRNKLDVGKRLANLALNKAYGKTDRPASGPLFREMKVEGRKVRLYFDYAESGLVSKSKELPNFEVAGEDGKFVKADAKIDGSTVVVQAKSVKKPVAVRYEWSNTVTPGLFNKAGLPASTFRTENVTAKQE</sequence>
<keyword evidence="1" id="KW-0378">Hydrolase</keyword>
<dbReference type="InterPro" id="IPR005181">
    <property type="entry name" value="SASA"/>
</dbReference>
<protein>
    <submittedName>
        <fullName evidence="4">Sialate O-acetylesterase</fullName>
    </submittedName>
</protein>
<keyword evidence="2" id="KW-0732">Signal</keyword>
<dbReference type="Gene3D" id="2.60.40.10">
    <property type="entry name" value="Immunoglobulins"/>
    <property type="match status" value="1"/>
</dbReference>
<feature type="domain" description="Sialate O-acetylesterase" evidence="3">
    <location>
        <begin position="104"/>
        <end position="350"/>
    </location>
</feature>
<evidence type="ECO:0000313" key="4">
    <source>
        <dbReference type="EMBL" id="GAA4438674.1"/>
    </source>
</evidence>
<dbReference type="InterPro" id="IPR039329">
    <property type="entry name" value="SIAE"/>
</dbReference>
<proteinExistence type="predicted"/>
<evidence type="ECO:0000256" key="2">
    <source>
        <dbReference type="SAM" id="SignalP"/>
    </source>
</evidence>
<dbReference type="Proteomes" id="UP001500552">
    <property type="component" value="Unassembled WGS sequence"/>
</dbReference>
<comment type="caution">
    <text evidence="4">The sequence shown here is derived from an EMBL/GenBank/DDBJ whole genome shotgun (WGS) entry which is preliminary data.</text>
</comment>
<keyword evidence="5" id="KW-1185">Reference proteome</keyword>
<dbReference type="PANTHER" id="PTHR22901">
    <property type="entry name" value="SIALATE O-ACETYLESTERASE"/>
    <property type="match status" value="1"/>
</dbReference>
<feature type="chain" id="PRO_5046415040" evidence="2">
    <location>
        <begin position="22"/>
        <end position="465"/>
    </location>
</feature>